<dbReference type="GeneID" id="25737833"/>
<evidence type="ECO:0000313" key="3">
    <source>
        <dbReference type="Proteomes" id="UP000054498"/>
    </source>
</evidence>
<dbReference type="InterPro" id="IPR005303">
    <property type="entry name" value="MOCOS_middle"/>
</dbReference>
<name>A0A0D2NC43_9CHLO</name>
<organism evidence="2 3">
    <name type="scientific">Monoraphidium neglectum</name>
    <dbReference type="NCBI Taxonomy" id="145388"/>
    <lineage>
        <taxon>Eukaryota</taxon>
        <taxon>Viridiplantae</taxon>
        <taxon>Chlorophyta</taxon>
        <taxon>core chlorophytes</taxon>
        <taxon>Chlorophyceae</taxon>
        <taxon>CS clade</taxon>
        <taxon>Sphaeropleales</taxon>
        <taxon>Selenastraceae</taxon>
        <taxon>Monoraphidium</taxon>
    </lineage>
</organism>
<accession>A0A0D2NC43</accession>
<dbReference type="AlphaFoldDB" id="A0A0D2NC43"/>
<dbReference type="EMBL" id="KK100934">
    <property type="protein sequence ID" value="KIZ03006.1"/>
    <property type="molecule type" value="Genomic_DNA"/>
</dbReference>
<evidence type="ECO:0000313" key="2">
    <source>
        <dbReference type="EMBL" id="KIZ03006.1"/>
    </source>
</evidence>
<dbReference type="SUPFAM" id="SSF141673">
    <property type="entry name" value="MOSC N-terminal domain-like"/>
    <property type="match status" value="1"/>
</dbReference>
<sequence length="147" mass="14526">MALVLTSLPPALLAGAEPGPSDALQLSAAGVAARVAVPLALANPPTLRPAKVWEWSGQAADEGDEAAAWLTSFLGKPVRLVRYLGSLDPAASDAAATLAAEALAAGEGAAGADAGAAGALTREVDSQFVPWGAEVAFADPLSPCPTT</sequence>
<dbReference type="Pfam" id="PF03476">
    <property type="entry name" value="MOSC_N"/>
    <property type="match status" value="1"/>
</dbReference>
<reference evidence="2 3" key="1">
    <citation type="journal article" date="2013" name="BMC Genomics">
        <title>Reconstruction of the lipid metabolism for the microalga Monoraphidium neglectum from its genome sequence reveals characteristics suitable for biofuel production.</title>
        <authorList>
            <person name="Bogen C."/>
            <person name="Al-Dilaimi A."/>
            <person name="Albersmeier A."/>
            <person name="Wichmann J."/>
            <person name="Grundmann M."/>
            <person name="Rupp O."/>
            <person name="Lauersen K.J."/>
            <person name="Blifernez-Klassen O."/>
            <person name="Kalinowski J."/>
            <person name="Goesmann A."/>
            <person name="Mussgnug J.H."/>
            <person name="Kruse O."/>
        </authorList>
    </citation>
    <scope>NUCLEOTIDE SEQUENCE [LARGE SCALE GENOMIC DNA]</scope>
    <source>
        <strain evidence="2 3">SAG 48.87</strain>
    </source>
</reference>
<protein>
    <recommendedName>
        <fullName evidence="1">Molybdenum cofactor sulfurase middle domain-containing protein</fullName>
    </recommendedName>
</protein>
<dbReference type="Proteomes" id="UP000054498">
    <property type="component" value="Unassembled WGS sequence"/>
</dbReference>
<proteinExistence type="predicted"/>
<feature type="domain" description="Molybdenum cofactor sulfurase middle" evidence="1">
    <location>
        <begin position="15"/>
        <end position="77"/>
    </location>
</feature>
<evidence type="ECO:0000259" key="1">
    <source>
        <dbReference type="Pfam" id="PF03476"/>
    </source>
</evidence>
<dbReference type="STRING" id="145388.A0A0D2NC43"/>
<gene>
    <name evidence="2" type="ORF">MNEG_4956</name>
</gene>
<dbReference type="KEGG" id="mng:MNEG_4956"/>
<dbReference type="RefSeq" id="XP_013902025.1">
    <property type="nucleotide sequence ID" value="XM_014046571.1"/>
</dbReference>
<keyword evidence="3" id="KW-1185">Reference proteome</keyword>